<evidence type="ECO:0000256" key="7">
    <source>
        <dbReference type="ARBA" id="ARBA00023242"/>
    </source>
</evidence>
<dbReference type="PANTHER" id="PTHR16062">
    <property type="entry name" value="SWI/SNF-RELATED"/>
    <property type="match status" value="1"/>
</dbReference>
<dbReference type="GO" id="GO:0006368">
    <property type="term" value="P:transcription elongation by RNA polymerase II"/>
    <property type="evidence" value="ECO:0007669"/>
    <property type="project" value="TreeGrafter"/>
</dbReference>
<dbReference type="SUPFAM" id="SSF47370">
    <property type="entry name" value="Bromodomain"/>
    <property type="match status" value="1"/>
</dbReference>
<name>A0AAV5A8W1_9AGAM</name>
<evidence type="ECO:0000256" key="2">
    <source>
        <dbReference type="ARBA" id="ARBA00022737"/>
    </source>
</evidence>
<keyword evidence="4" id="KW-0805">Transcription regulation</keyword>
<feature type="region of interest" description="Disordered" evidence="9">
    <location>
        <begin position="167"/>
        <end position="192"/>
    </location>
</feature>
<gene>
    <name evidence="12" type="ORF">Clacol_003617</name>
</gene>
<feature type="region of interest" description="Disordered" evidence="9">
    <location>
        <begin position="471"/>
        <end position="523"/>
    </location>
</feature>
<feature type="region of interest" description="Disordered" evidence="9">
    <location>
        <begin position="111"/>
        <end position="136"/>
    </location>
</feature>
<evidence type="ECO:0000256" key="9">
    <source>
        <dbReference type="SAM" id="MobiDB-lite"/>
    </source>
</evidence>
<keyword evidence="2" id="KW-0677">Repeat</keyword>
<evidence type="ECO:0000313" key="12">
    <source>
        <dbReference type="EMBL" id="GJJ09395.1"/>
    </source>
</evidence>
<dbReference type="EMBL" id="BPWL01000004">
    <property type="protein sequence ID" value="GJJ09395.1"/>
    <property type="molecule type" value="Genomic_DNA"/>
</dbReference>
<comment type="subcellular location">
    <subcellularLocation>
        <location evidence="1">Nucleus</location>
    </subcellularLocation>
</comment>
<feature type="compositionally biased region" description="Acidic residues" evidence="9">
    <location>
        <begin position="167"/>
        <end position="177"/>
    </location>
</feature>
<organism evidence="12 13">
    <name type="scientific">Clathrus columnatus</name>
    <dbReference type="NCBI Taxonomy" id="1419009"/>
    <lineage>
        <taxon>Eukaryota</taxon>
        <taxon>Fungi</taxon>
        <taxon>Dikarya</taxon>
        <taxon>Basidiomycota</taxon>
        <taxon>Agaricomycotina</taxon>
        <taxon>Agaricomycetes</taxon>
        <taxon>Phallomycetidae</taxon>
        <taxon>Phallales</taxon>
        <taxon>Clathraceae</taxon>
        <taxon>Clathrus</taxon>
    </lineage>
</organism>
<proteinExistence type="predicted"/>
<dbReference type="GO" id="GO:0006338">
    <property type="term" value="P:chromatin remodeling"/>
    <property type="evidence" value="ECO:0007669"/>
    <property type="project" value="InterPro"/>
</dbReference>
<dbReference type="SMART" id="SM00297">
    <property type="entry name" value="BROMO"/>
    <property type="match status" value="1"/>
</dbReference>
<dbReference type="Pfam" id="PF01426">
    <property type="entry name" value="BAH"/>
    <property type="match status" value="1"/>
</dbReference>
<dbReference type="InterPro" id="IPR037382">
    <property type="entry name" value="Rsc/polybromo"/>
</dbReference>
<protein>
    <submittedName>
        <fullName evidence="12">Uncharacterized protein</fullName>
    </submittedName>
</protein>
<dbReference type="PROSITE" id="PS50014">
    <property type="entry name" value="BROMODOMAIN_2"/>
    <property type="match status" value="1"/>
</dbReference>
<keyword evidence="13" id="KW-1185">Reference proteome</keyword>
<evidence type="ECO:0000259" key="11">
    <source>
        <dbReference type="PROSITE" id="PS51038"/>
    </source>
</evidence>
<dbReference type="Pfam" id="PF00439">
    <property type="entry name" value="Bromodomain"/>
    <property type="match status" value="1"/>
</dbReference>
<reference evidence="12" key="1">
    <citation type="submission" date="2021-10" db="EMBL/GenBank/DDBJ databases">
        <title>De novo Genome Assembly of Clathrus columnatus (Basidiomycota, Fungi) Using Illumina and Nanopore Sequence Data.</title>
        <authorList>
            <person name="Ogiso-Tanaka E."/>
            <person name="Itagaki H."/>
            <person name="Hosoya T."/>
            <person name="Hosaka K."/>
        </authorList>
    </citation>
    <scope>NUCLEOTIDE SEQUENCE</scope>
    <source>
        <strain evidence="12">MO-923</strain>
    </source>
</reference>
<dbReference type="PANTHER" id="PTHR16062:SF21">
    <property type="entry name" value="CHROMATIN STRUCTURE-REMODELING COMPLEX SUBUNIT RSC1-RELATED"/>
    <property type="match status" value="1"/>
</dbReference>
<feature type="compositionally biased region" description="Polar residues" evidence="9">
    <location>
        <begin position="501"/>
        <end position="523"/>
    </location>
</feature>
<evidence type="ECO:0000256" key="6">
    <source>
        <dbReference type="ARBA" id="ARBA00023163"/>
    </source>
</evidence>
<feature type="domain" description="Bromo" evidence="10">
    <location>
        <begin position="24"/>
        <end position="94"/>
    </location>
</feature>
<keyword evidence="7" id="KW-0539">Nucleus</keyword>
<dbReference type="Proteomes" id="UP001050691">
    <property type="component" value="Unassembled WGS sequence"/>
</dbReference>
<dbReference type="CDD" id="cd04717">
    <property type="entry name" value="BAH_polybromo"/>
    <property type="match status" value="1"/>
</dbReference>
<evidence type="ECO:0000256" key="5">
    <source>
        <dbReference type="ARBA" id="ARBA00023117"/>
    </source>
</evidence>
<dbReference type="SMART" id="SM00439">
    <property type="entry name" value="BAH"/>
    <property type="match status" value="1"/>
</dbReference>
<dbReference type="AlphaFoldDB" id="A0AAV5A8W1"/>
<dbReference type="InterPro" id="IPR001025">
    <property type="entry name" value="BAH_dom"/>
</dbReference>
<dbReference type="InterPro" id="IPR001487">
    <property type="entry name" value="Bromodomain"/>
</dbReference>
<evidence type="ECO:0000256" key="3">
    <source>
        <dbReference type="ARBA" id="ARBA00022853"/>
    </source>
</evidence>
<dbReference type="Gene3D" id="2.30.30.490">
    <property type="match status" value="1"/>
</dbReference>
<evidence type="ECO:0000256" key="4">
    <source>
        <dbReference type="ARBA" id="ARBA00023015"/>
    </source>
</evidence>
<feature type="compositionally biased region" description="Basic and acidic residues" evidence="9">
    <location>
        <begin position="479"/>
        <end position="489"/>
    </location>
</feature>
<accession>A0AAV5A8W1</accession>
<keyword evidence="3" id="KW-0156">Chromatin regulator</keyword>
<dbReference type="Gene3D" id="1.20.920.10">
    <property type="entry name" value="Bromodomain-like"/>
    <property type="match status" value="1"/>
</dbReference>
<feature type="domain" description="BAH" evidence="11">
    <location>
        <begin position="306"/>
        <end position="431"/>
    </location>
</feature>
<keyword evidence="5 8" id="KW-0103">Bromodomain</keyword>
<dbReference type="GO" id="GO:0003682">
    <property type="term" value="F:chromatin binding"/>
    <property type="evidence" value="ECO:0007669"/>
    <property type="project" value="InterPro"/>
</dbReference>
<evidence type="ECO:0000256" key="1">
    <source>
        <dbReference type="ARBA" id="ARBA00004123"/>
    </source>
</evidence>
<dbReference type="GO" id="GO:0016586">
    <property type="term" value="C:RSC-type complex"/>
    <property type="evidence" value="ECO:0007669"/>
    <property type="project" value="InterPro"/>
</dbReference>
<dbReference type="PROSITE" id="PS51038">
    <property type="entry name" value="BAH"/>
    <property type="match status" value="1"/>
</dbReference>
<evidence type="ECO:0000256" key="8">
    <source>
        <dbReference type="PROSITE-ProRule" id="PRU00035"/>
    </source>
</evidence>
<comment type="caution">
    <text evidence="12">The sequence shown here is derived from an EMBL/GenBank/DDBJ whole genome shotgun (WGS) entry which is preliminary data.</text>
</comment>
<evidence type="ECO:0000313" key="13">
    <source>
        <dbReference type="Proteomes" id="UP001050691"/>
    </source>
</evidence>
<dbReference type="PRINTS" id="PR00503">
    <property type="entry name" value="BROMODOMAIN"/>
</dbReference>
<keyword evidence="6" id="KW-0804">Transcription</keyword>
<dbReference type="InterPro" id="IPR036427">
    <property type="entry name" value="Bromodomain-like_sf"/>
</dbReference>
<evidence type="ECO:0000259" key="10">
    <source>
        <dbReference type="PROSITE" id="PS50014"/>
    </source>
</evidence>
<sequence length="655" mass="74631">MTISVAQRRAIEEVTEKLCSVTKGRRKLCEMFMELPDRETWPEYYKVIPEPRCLEGIRVDVEKGKYKDALAVYEDLLLVFANALHYNEQESQIAKDAVILKSTLQETWKATQGLPSPPLPEHTRSKETISAPKSISKSPVSNKLITKATPMSPSIPFSNAIDDDMDGFPEEPQEIEQESNTWESAARSEESSEIVRQLERGLPRWPGGHDKGWMEELPRGARRWHTLGSHTYGLCLLLQRLYQLLTSPPYPDSIPATSSNFSSITAGPGIARPIHSQTGESSHAVTMFRIPTKDRIFTDELIYKGWTVRMGDWVHLMNPDDPARPVIGQVFKTWVPDGEGVKTQQGLTVCWYFRPEQTYHSAQRQFWENEVFKTGHFADHVAEDIIEKIACQFTAKHIRGRPRPPYWYPGWPLYVCDSRYNDRERVFVKIKNWNSCIPEEFRKNDFMPIYPFERIIYPKFVQSPFLNGVKGPGQLTEGNPEKPELDRPNSDNTFRRRTRKSTQNTASVNATSGVNGDIQTNEPNPIVSAYPAPATGQTIAGSNQLKDRSIIAVAGTNPNITVEVLPPETVKHFDRDPETNQVLWFSGPPIDVARTPVPRHSLKYLHYLAMQKKRKAMDDDVVNGNMPTSDRVAKRRITDELNEIWSSVTKDKNQQ</sequence>
<dbReference type="InterPro" id="IPR043151">
    <property type="entry name" value="BAH_sf"/>
</dbReference>